<accession>A0A8K0DTV5</accession>
<dbReference type="SUPFAM" id="SSF53784">
    <property type="entry name" value="Phosphofructokinase"/>
    <property type="match status" value="1"/>
</dbReference>
<feature type="domain" description="Casparian strip membrane protein" evidence="9">
    <location>
        <begin position="6"/>
        <end position="115"/>
    </location>
</feature>
<dbReference type="GO" id="GO:0003872">
    <property type="term" value="F:6-phosphofructokinase activity"/>
    <property type="evidence" value="ECO:0007669"/>
    <property type="project" value="InterPro"/>
</dbReference>
<feature type="transmembrane region" description="Helical" evidence="8">
    <location>
        <begin position="12"/>
        <end position="31"/>
    </location>
</feature>
<keyword evidence="6 8" id="KW-1133">Transmembrane helix</keyword>
<comment type="caution">
    <text evidence="10">The sequence shown here is derived from an EMBL/GenBank/DDBJ whole genome shotgun (WGS) entry which is preliminary data.</text>
</comment>
<dbReference type="EMBL" id="VOIH02000011">
    <property type="protein sequence ID" value="KAF3433725.1"/>
    <property type="molecule type" value="Genomic_DNA"/>
</dbReference>
<feature type="transmembrane region" description="Helical" evidence="8">
    <location>
        <begin position="95"/>
        <end position="112"/>
    </location>
</feature>
<dbReference type="OrthoDB" id="685197at2759"/>
<dbReference type="PANTHER" id="PTHR33573">
    <property type="entry name" value="CASP-LIKE PROTEIN 4A4"/>
    <property type="match status" value="1"/>
</dbReference>
<comment type="subunit">
    <text evidence="3 8">Homodimer and heterodimers.</text>
</comment>
<comment type="similarity">
    <text evidence="2 8">Belongs to the Casparian strip membrane proteins (CASP) family.</text>
</comment>
<evidence type="ECO:0000256" key="1">
    <source>
        <dbReference type="ARBA" id="ARBA00004651"/>
    </source>
</evidence>
<feature type="transmembrane region" description="Helical" evidence="8">
    <location>
        <begin position="118"/>
        <end position="142"/>
    </location>
</feature>
<keyword evidence="5 8" id="KW-0812">Transmembrane</keyword>
<proteinExistence type="inferred from homology"/>
<dbReference type="PANTHER" id="PTHR33573:SF40">
    <property type="entry name" value="CASP-LIKE PROTEIN 4D2"/>
    <property type="match status" value="1"/>
</dbReference>
<dbReference type="AlphaFoldDB" id="A0A8K0DTV5"/>
<dbReference type="InterPro" id="IPR035966">
    <property type="entry name" value="PKF_sf"/>
</dbReference>
<reference evidence="10" key="1">
    <citation type="submission" date="2020-03" db="EMBL/GenBank/DDBJ databases">
        <title>A high-quality chromosome-level genome assembly of a woody plant with both climbing and erect habits, Rhamnella rubrinervis.</title>
        <authorList>
            <person name="Lu Z."/>
            <person name="Yang Y."/>
            <person name="Zhu X."/>
            <person name="Sun Y."/>
        </authorList>
    </citation>
    <scope>NUCLEOTIDE SEQUENCE</scope>
    <source>
        <strain evidence="10">BYM</strain>
        <tissue evidence="10">Leaf</tissue>
    </source>
</reference>
<keyword evidence="4 8" id="KW-1003">Cell membrane</keyword>
<evidence type="ECO:0000256" key="7">
    <source>
        <dbReference type="ARBA" id="ARBA00023136"/>
    </source>
</evidence>
<evidence type="ECO:0000256" key="3">
    <source>
        <dbReference type="ARBA" id="ARBA00011489"/>
    </source>
</evidence>
<evidence type="ECO:0000313" key="11">
    <source>
        <dbReference type="Proteomes" id="UP000796880"/>
    </source>
</evidence>
<sequence>MAQSAASRICNLVLRIVTLVLLLISLIVLTTNSKTIEVSLGAVRLRFQDVYAYKYVLATIIIGIIYILLQVGLSIFQVISSGDGYILFDFYGDKFMSYMLATGSAAGFGVTLDMKQLYMLSMVVIGIPYTLFQIGISIYHFVIKGHTDFLIDFYRDKNNCSVHAMEAVMACWEIEQSLQSLTVYGEIYFRTKPVNTTNHKLVHNWHRRGGTVLETSRGGFDLNKIVDVIQDRGFNQVSLSF</sequence>
<evidence type="ECO:0000259" key="9">
    <source>
        <dbReference type="Pfam" id="PF04535"/>
    </source>
</evidence>
<keyword evidence="11" id="KW-1185">Reference proteome</keyword>
<name>A0A8K0DTV5_9ROSA</name>
<gene>
    <name evidence="10" type="ORF">FNV43_RR24828</name>
</gene>
<evidence type="ECO:0000256" key="8">
    <source>
        <dbReference type="RuleBase" id="RU361233"/>
    </source>
</evidence>
<dbReference type="InterPro" id="IPR006702">
    <property type="entry name" value="CASP_dom"/>
</dbReference>
<feature type="transmembrane region" description="Helical" evidence="8">
    <location>
        <begin position="51"/>
        <end position="75"/>
    </location>
</feature>
<evidence type="ECO:0000313" key="10">
    <source>
        <dbReference type="EMBL" id="KAF3433725.1"/>
    </source>
</evidence>
<protein>
    <recommendedName>
        <fullName evidence="8">CASP-like protein</fullName>
    </recommendedName>
</protein>
<keyword evidence="7 8" id="KW-0472">Membrane</keyword>
<organism evidence="10 11">
    <name type="scientific">Rhamnella rubrinervis</name>
    <dbReference type="NCBI Taxonomy" id="2594499"/>
    <lineage>
        <taxon>Eukaryota</taxon>
        <taxon>Viridiplantae</taxon>
        <taxon>Streptophyta</taxon>
        <taxon>Embryophyta</taxon>
        <taxon>Tracheophyta</taxon>
        <taxon>Spermatophyta</taxon>
        <taxon>Magnoliopsida</taxon>
        <taxon>eudicotyledons</taxon>
        <taxon>Gunneridae</taxon>
        <taxon>Pentapetalae</taxon>
        <taxon>rosids</taxon>
        <taxon>fabids</taxon>
        <taxon>Rosales</taxon>
        <taxon>Rhamnaceae</taxon>
        <taxon>rhamnoid group</taxon>
        <taxon>Rhamneae</taxon>
        <taxon>Rhamnella</taxon>
    </lineage>
</organism>
<dbReference type="Gene3D" id="3.40.50.450">
    <property type="match status" value="1"/>
</dbReference>
<evidence type="ECO:0000256" key="4">
    <source>
        <dbReference type="ARBA" id="ARBA00022475"/>
    </source>
</evidence>
<dbReference type="Proteomes" id="UP000796880">
    <property type="component" value="Unassembled WGS sequence"/>
</dbReference>
<dbReference type="Pfam" id="PF04535">
    <property type="entry name" value="CASP_dom"/>
    <property type="match status" value="1"/>
</dbReference>
<comment type="subcellular location">
    <subcellularLocation>
        <location evidence="1 8">Cell membrane</location>
        <topology evidence="1 8">Multi-pass membrane protein</topology>
    </subcellularLocation>
</comment>
<evidence type="ECO:0000256" key="6">
    <source>
        <dbReference type="ARBA" id="ARBA00022989"/>
    </source>
</evidence>
<evidence type="ECO:0000256" key="2">
    <source>
        <dbReference type="ARBA" id="ARBA00007651"/>
    </source>
</evidence>
<dbReference type="GO" id="GO:0005886">
    <property type="term" value="C:plasma membrane"/>
    <property type="evidence" value="ECO:0007669"/>
    <property type="project" value="UniProtKB-SubCell"/>
</dbReference>
<evidence type="ECO:0000256" key="5">
    <source>
        <dbReference type="ARBA" id="ARBA00022692"/>
    </source>
</evidence>